<organism evidence="6 7">
    <name type="scientific">Rhodococcus wratislaviensis NBRC 100605</name>
    <dbReference type="NCBI Taxonomy" id="1219028"/>
    <lineage>
        <taxon>Bacteria</taxon>
        <taxon>Bacillati</taxon>
        <taxon>Actinomycetota</taxon>
        <taxon>Actinomycetes</taxon>
        <taxon>Mycobacteriales</taxon>
        <taxon>Nocardiaceae</taxon>
        <taxon>Rhodococcus</taxon>
    </lineage>
</organism>
<feature type="domain" description="Aldehyde dehydrogenase" evidence="5">
    <location>
        <begin position="15"/>
        <end position="485"/>
    </location>
</feature>
<dbReference type="CDD" id="cd07089">
    <property type="entry name" value="ALDH_CddD-AldA-like"/>
    <property type="match status" value="1"/>
</dbReference>
<gene>
    <name evidence="6" type="ORF">RW1_009_00450</name>
</gene>
<evidence type="ECO:0000256" key="1">
    <source>
        <dbReference type="ARBA" id="ARBA00009986"/>
    </source>
</evidence>
<accession>X0Q0F9</accession>
<dbReference type="FunFam" id="3.40.605.10:FF:000007">
    <property type="entry name" value="NAD/NADP-dependent betaine aldehyde dehydrogenase"/>
    <property type="match status" value="1"/>
</dbReference>
<dbReference type="EMBL" id="BAWF01000009">
    <property type="protein sequence ID" value="GAF43621.1"/>
    <property type="molecule type" value="Genomic_DNA"/>
</dbReference>
<dbReference type="PANTHER" id="PTHR42804">
    <property type="entry name" value="ALDEHYDE DEHYDROGENASE"/>
    <property type="match status" value="1"/>
</dbReference>
<dbReference type="Proteomes" id="UP000019491">
    <property type="component" value="Unassembled WGS sequence"/>
</dbReference>
<name>X0Q0F9_RHOWR</name>
<evidence type="ECO:0000256" key="4">
    <source>
        <dbReference type="RuleBase" id="RU003345"/>
    </source>
</evidence>
<dbReference type="Pfam" id="PF00171">
    <property type="entry name" value="Aldedh"/>
    <property type="match status" value="1"/>
</dbReference>
<sequence>MTGRLTYQLYIDGAWVEGTGSGVVTAYNPSTEQQVGSVPQASLSDVNRAVEAARRAFDEGPWPRMSPTERSKILIRFADEMERRYEELVSICMAETGSTRMLADFLQVGTPLEHFRDMAERVLPRFDFDEPMLPYDKPGMGVGQGIITKEAIGVAALITPFNFPLFLNVCKIGPALAAGCTTVLKPSPYTPLEAFVLGEIADAVGLPPGVLNVVTGDIDASEFLTRHPMVDMVSFTGSDVVGRKVYTQAADSLKKVVLELGGKSANLIMPDADLEAVAPQVVRNMTAHAGQGCSLLTRTIVHRSIHDELIAKVVDILGSVKVGDHADPDVMMGPLISDAQRTRVEKLIQQGQEEGGKVAFGGGRPDGLDTGFFVEPTLFVNVNNSMTIAREEIFGPVGVVIPFDTEDEAISIANDSNYGLGGSVWSTNTNNALSIARRLRTGYVDLNGGGPYLSPQGPFGGYKSSGLGREWGSHGLAEFLESKTIHWMVR</sequence>
<dbReference type="InterPro" id="IPR029510">
    <property type="entry name" value="Ald_DH_CS_GLU"/>
</dbReference>
<reference evidence="6 7" key="1">
    <citation type="submission" date="2014-02" db="EMBL/GenBank/DDBJ databases">
        <title>Whole genome shotgun sequence of Rhodococcus wratislaviensis NBRC 100605.</title>
        <authorList>
            <person name="Hosoyama A."/>
            <person name="Tsuchikane K."/>
            <person name="Yoshida I."/>
            <person name="Ohji S."/>
            <person name="Ichikawa N."/>
            <person name="Yamazoe A."/>
            <person name="Fujita N."/>
        </authorList>
    </citation>
    <scope>NUCLEOTIDE SEQUENCE [LARGE SCALE GENOMIC DNA]</scope>
    <source>
        <strain evidence="6 7">NBRC 100605</strain>
    </source>
</reference>
<feature type="active site" evidence="3">
    <location>
        <position position="259"/>
    </location>
</feature>
<protein>
    <submittedName>
        <fullName evidence="6">Putative aldehyde dehydrogenase</fullName>
    </submittedName>
</protein>
<evidence type="ECO:0000256" key="3">
    <source>
        <dbReference type="PROSITE-ProRule" id="PRU10007"/>
    </source>
</evidence>
<dbReference type="Gene3D" id="3.40.309.10">
    <property type="entry name" value="Aldehyde Dehydrogenase, Chain A, domain 2"/>
    <property type="match status" value="1"/>
</dbReference>
<dbReference type="GO" id="GO:0016620">
    <property type="term" value="F:oxidoreductase activity, acting on the aldehyde or oxo group of donors, NAD or NADP as acceptor"/>
    <property type="evidence" value="ECO:0007669"/>
    <property type="project" value="InterPro"/>
</dbReference>
<evidence type="ECO:0000259" key="5">
    <source>
        <dbReference type="Pfam" id="PF00171"/>
    </source>
</evidence>
<dbReference type="InterPro" id="IPR016162">
    <property type="entry name" value="Ald_DH_N"/>
</dbReference>
<keyword evidence="2 4" id="KW-0560">Oxidoreductase</keyword>
<comment type="similarity">
    <text evidence="1 4">Belongs to the aldehyde dehydrogenase family.</text>
</comment>
<dbReference type="AlphaFoldDB" id="X0Q0F9"/>
<dbReference type="FunFam" id="3.40.309.10:FF:000009">
    <property type="entry name" value="Aldehyde dehydrogenase A"/>
    <property type="match status" value="1"/>
</dbReference>
<evidence type="ECO:0000313" key="7">
    <source>
        <dbReference type="Proteomes" id="UP000019491"/>
    </source>
</evidence>
<dbReference type="OrthoDB" id="6882680at2"/>
<dbReference type="Gene3D" id="3.40.605.10">
    <property type="entry name" value="Aldehyde Dehydrogenase, Chain A, domain 1"/>
    <property type="match status" value="1"/>
</dbReference>
<evidence type="ECO:0000313" key="6">
    <source>
        <dbReference type="EMBL" id="GAF43621.1"/>
    </source>
</evidence>
<dbReference type="InterPro" id="IPR016161">
    <property type="entry name" value="Ald_DH/histidinol_DH"/>
</dbReference>
<evidence type="ECO:0000256" key="2">
    <source>
        <dbReference type="ARBA" id="ARBA00023002"/>
    </source>
</evidence>
<dbReference type="SUPFAM" id="SSF53720">
    <property type="entry name" value="ALDH-like"/>
    <property type="match status" value="1"/>
</dbReference>
<comment type="caution">
    <text evidence="6">The sequence shown here is derived from an EMBL/GenBank/DDBJ whole genome shotgun (WGS) entry which is preliminary data.</text>
</comment>
<dbReference type="InterPro" id="IPR015590">
    <property type="entry name" value="Aldehyde_DH_dom"/>
</dbReference>
<dbReference type="PROSITE" id="PS00687">
    <property type="entry name" value="ALDEHYDE_DEHYDR_GLU"/>
    <property type="match status" value="1"/>
</dbReference>
<dbReference type="InterPro" id="IPR016163">
    <property type="entry name" value="Ald_DH_C"/>
</dbReference>
<keyword evidence="7" id="KW-1185">Reference proteome</keyword>
<proteinExistence type="inferred from homology"/>
<dbReference type="PANTHER" id="PTHR42804:SF1">
    <property type="entry name" value="ALDEHYDE DEHYDROGENASE-RELATED"/>
    <property type="match status" value="1"/>
</dbReference>